<organism evidence="1 2">
    <name type="scientific">Ancylostoma ceylanicum</name>
    <dbReference type="NCBI Taxonomy" id="53326"/>
    <lineage>
        <taxon>Eukaryota</taxon>
        <taxon>Metazoa</taxon>
        <taxon>Ecdysozoa</taxon>
        <taxon>Nematoda</taxon>
        <taxon>Chromadorea</taxon>
        <taxon>Rhabditida</taxon>
        <taxon>Rhabditina</taxon>
        <taxon>Rhabditomorpha</taxon>
        <taxon>Strongyloidea</taxon>
        <taxon>Ancylostomatidae</taxon>
        <taxon>Ancylostomatinae</taxon>
        <taxon>Ancylostoma</taxon>
    </lineage>
</organism>
<sequence length="84" mass="9577">MHSGSRNFVDEYADWKLSLGQHLPEDTKIRHFLKQMLKKVVINPNDFNKLTVRVRDSHDGLILSTAIVSISTKSIHSPHGRTRG</sequence>
<evidence type="ECO:0000313" key="2">
    <source>
        <dbReference type="Proteomes" id="UP000024635"/>
    </source>
</evidence>
<protein>
    <submittedName>
        <fullName evidence="1">Uncharacterized protein</fullName>
    </submittedName>
</protein>
<dbReference type="Proteomes" id="UP000024635">
    <property type="component" value="Unassembled WGS sequence"/>
</dbReference>
<evidence type="ECO:0000313" key="1">
    <source>
        <dbReference type="EMBL" id="EYC02056.1"/>
    </source>
</evidence>
<gene>
    <name evidence="1" type="primary">Acey_s0102.g3459</name>
    <name evidence="1" type="ORF">Y032_0102g3459</name>
</gene>
<reference evidence="2" key="1">
    <citation type="journal article" date="2015" name="Nat. Genet.">
        <title>The genome and transcriptome of the zoonotic hookworm Ancylostoma ceylanicum identify infection-specific gene families.</title>
        <authorList>
            <person name="Schwarz E.M."/>
            <person name="Hu Y."/>
            <person name="Antoshechkin I."/>
            <person name="Miller M.M."/>
            <person name="Sternberg P.W."/>
            <person name="Aroian R.V."/>
        </authorList>
    </citation>
    <scope>NUCLEOTIDE SEQUENCE</scope>
    <source>
        <strain evidence="2">HY135</strain>
    </source>
</reference>
<proteinExistence type="predicted"/>
<comment type="caution">
    <text evidence="1">The sequence shown here is derived from an EMBL/GenBank/DDBJ whole genome shotgun (WGS) entry which is preliminary data.</text>
</comment>
<dbReference type="EMBL" id="JARK01001438">
    <property type="protein sequence ID" value="EYC02056.1"/>
    <property type="molecule type" value="Genomic_DNA"/>
</dbReference>
<name>A0A016TH93_9BILA</name>
<keyword evidence="2" id="KW-1185">Reference proteome</keyword>
<dbReference type="AlphaFoldDB" id="A0A016TH93"/>
<accession>A0A016TH93</accession>